<gene>
    <name evidence="1" type="ORF">OEZ85_000017</name>
</gene>
<dbReference type="Proteomes" id="UP001244341">
    <property type="component" value="Chromosome 16b"/>
</dbReference>
<name>A0ABY8UP88_TETOB</name>
<organism evidence="1 2">
    <name type="scientific">Tetradesmus obliquus</name>
    <name type="common">Green alga</name>
    <name type="synonym">Acutodesmus obliquus</name>
    <dbReference type="NCBI Taxonomy" id="3088"/>
    <lineage>
        <taxon>Eukaryota</taxon>
        <taxon>Viridiplantae</taxon>
        <taxon>Chlorophyta</taxon>
        <taxon>core chlorophytes</taxon>
        <taxon>Chlorophyceae</taxon>
        <taxon>CS clade</taxon>
        <taxon>Sphaeropleales</taxon>
        <taxon>Scenedesmaceae</taxon>
        <taxon>Tetradesmus</taxon>
    </lineage>
</organism>
<dbReference type="EMBL" id="CP126223">
    <property type="protein sequence ID" value="WIA23246.1"/>
    <property type="molecule type" value="Genomic_DNA"/>
</dbReference>
<accession>A0ABY8UP88</accession>
<evidence type="ECO:0000313" key="1">
    <source>
        <dbReference type="EMBL" id="WIA23246.1"/>
    </source>
</evidence>
<sequence>MIDTRKWEFHPLQLELHSPVHLQQMQLSQQQLRHQVLPQSHNWSSGFKATPPQTCPAQVLLQAMQACYSVLLLPLRQLLVPVAQLLRQTPPVAAIGCRICVSCAA</sequence>
<proteinExistence type="predicted"/>
<evidence type="ECO:0000313" key="2">
    <source>
        <dbReference type="Proteomes" id="UP001244341"/>
    </source>
</evidence>
<keyword evidence="2" id="KW-1185">Reference proteome</keyword>
<reference evidence="1 2" key="1">
    <citation type="submission" date="2023-05" db="EMBL/GenBank/DDBJ databases">
        <title>A 100% complete, gapless, phased diploid assembly of the Scenedesmus obliquus UTEX 3031 genome.</title>
        <authorList>
            <person name="Biondi T.C."/>
            <person name="Hanschen E.R."/>
            <person name="Kwon T."/>
            <person name="Eng W."/>
            <person name="Kruse C.P.S."/>
            <person name="Koehler S.I."/>
            <person name="Kunde Y."/>
            <person name="Gleasner C.D."/>
            <person name="You Mak K.T."/>
            <person name="Polle J."/>
            <person name="Hovde B.T."/>
            <person name="Starkenburg S.R."/>
        </authorList>
    </citation>
    <scope>NUCLEOTIDE SEQUENCE [LARGE SCALE GENOMIC DNA]</scope>
    <source>
        <strain evidence="1 2">DOE0152z</strain>
    </source>
</reference>
<protein>
    <submittedName>
        <fullName evidence="1">Uncharacterized protein</fullName>
    </submittedName>
</protein>